<reference evidence="2" key="1">
    <citation type="submission" date="2017-05" db="EMBL/GenBank/DDBJ databases">
        <title>Improved OligoMM genomes.</title>
        <authorList>
            <person name="Garzetti D."/>
        </authorList>
    </citation>
    <scope>NUCLEOTIDE SEQUENCE [LARGE SCALE GENOMIC DNA]</scope>
    <source>
        <strain evidence="2">YL45</strain>
    </source>
</reference>
<dbReference type="Proteomes" id="UP000214610">
    <property type="component" value="Unassembled WGS sequence"/>
</dbReference>
<gene>
    <name evidence="1" type="ORF">ADH67_11765</name>
</gene>
<name>A0A227KAY6_9BURK</name>
<comment type="caution">
    <text evidence="1">The sequence shown here is derived from an EMBL/GenBank/DDBJ whole genome shotgun (WGS) entry which is preliminary data.</text>
</comment>
<evidence type="ECO:0000313" key="2">
    <source>
        <dbReference type="Proteomes" id="UP000214610"/>
    </source>
</evidence>
<protein>
    <submittedName>
        <fullName evidence="1">Uncharacterized protein</fullName>
    </submittedName>
</protein>
<dbReference type="EMBL" id="NHMP01000010">
    <property type="protein sequence ID" value="OXE44551.1"/>
    <property type="molecule type" value="Genomic_DNA"/>
</dbReference>
<organism evidence="1 2">
    <name type="scientific">Turicimonas muris</name>
    <dbReference type="NCBI Taxonomy" id="1796652"/>
    <lineage>
        <taxon>Bacteria</taxon>
        <taxon>Pseudomonadati</taxon>
        <taxon>Pseudomonadota</taxon>
        <taxon>Betaproteobacteria</taxon>
        <taxon>Burkholderiales</taxon>
        <taxon>Sutterellaceae</taxon>
        <taxon>Turicimonas</taxon>
    </lineage>
</organism>
<keyword evidence="2" id="KW-1185">Reference proteome</keyword>
<accession>A0A227KAY6</accession>
<proteinExistence type="predicted"/>
<evidence type="ECO:0000313" key="1">
    <source>
        <dbReference type="EMBL" id="OXE44551.1"/>
    </source>
</evidence>
<dbReference type="AlphaFoldDB" id="A0A227KAY6"/>
<sequence>MDLLSSFNNWLQTFLYEISSGLDLTDFFVGLRDDMNFFSYYLDEILDTIKTLARIFTSGILF</sequence>